<name>A0A9X2G101_9GAMM</name>
<reference evidence="2" key="1">
    <citation type="submission" date="2022-06" db="EMBL/GenBank/DDBJ databases">
        <title>Idiomarina rhizosphaerae M1R2S28.</title>
        <authorList>
            <person name="Sun J.-Q."/>
            <person name="Li L.-F."/>
        </authorList>
    </citation>
    <scope>NUCLEOTIDE SEQUENCE</scope>
    <source>
        <strain evidence="2">M1R2S28</strain>
    </source>
</reference>
<gene>
    <name evidence="2" type="ORF">NJR55_02115</name>
</gene>
<dbReference type="RefSeq" id="WP_253617411.1">
    <property type="nucleotide sequence ID" value="NZ_JAMZDE010000001.1"/>
</dbReference>
<comment type="caution">
    <text evidence="2">The sequence shown here is derived from an EMBL/GenBank/DDBJ whole genome shotgun (WGS) entry which is preliminary data.</text>
</comment>
<keyword evidence="3" id="KW-1185">Reference proteome</keyword>
<proteinExistence type="predicted"/>
<evidence type="ECO:0000313" key="2">
    <source>
        <dbReference type="EMBL" id="MCP1338378.1"/>
    </source>
</evidence>
<organism evidence="2 3">
    <name type="scientific">Idiomarina rhizosphaerae</name>
    <dbReference type="NCBI Taxonomy" id="2961572"/>
    <lineage>
        <taxon>Bacteria</taxon>
        <taxon>Pseudomonadati</taxon>
        <taxon>Pseudomonadota</taxon>
        <taxon>Gammaproteobacteria</taxon>
        <taxon>Alteromonadales</taxon>
        <taxon>Idiomarinaceae</taxon>
        <taxon>Idiomarina</taxon>
    </lineage>
</organism>
<feature type="region of interest" description="Disordered" evidence="1">
    <location>
        <begin position="80"/>
        <end position="123"/>
    </location>
</feature>
<protein>
    <submittedName>
        <fullName evidence="2">Uncharacterized protein</fullName>
    </submittedName>
</protein>
<dbReference type="AlphaFoldDB" id="A0A9X2G101"/>
<accession>A0A9X2G101</accession>
<evidence type="ECO:0000313" key="3">
    <source>
        <dbReference type="Proteomes" id="UP001139474"/>
    </source>
</evidence>
<sequence>MNISHSTMDLFFAYNREVGNVSSLEKAITKFADYAQNGQTPEMRERYAQAVKDIKEHHLPKAREQLDSLGKSLKLEDGKLGQPLSLEELEETKKDKTRLSYSHSGDIQSYLDDPSGEYVSTKS</sequence>
<dbReference type="Proteomes" id="UP001139474">
    <property type="component" value="Unassembled WGS sequence"/>
</dbReference>
<dbReference type="EMBL" id="JAMZDE010000001">
    <property type="protein sequence ID" value="MCP1338378.1"/>
    <property type="molecule type" value="Genomic_DNA"/>
</dbReference>
<evidence type="ECO:0000256" key="1">
    <source>
        <dbReference type="SAM" id="MobiDB-lite"/>
    </source>
</evidence>